<proteinExistence type="predicted"/>
<evidence type="ECO:0000256" key="1">
    <source>
        <dbReference type="SAM" id="MobiDB-lite"/>
    </source>
</evidence>
<keyword evidence="3" id="KW-1185">Reference proteome</keyword>
<feature type="region of interest" description="Disordered" evidence="1">
    <location>
        <begin position="1"/>
        <end position="97"/>
    </location>
</feature>
<organism evidence="2 3">
    <name type="scientific">Petrolisthes manimaculis</name>
    <dbReference type="NCBI Taxonomy" id="1843537"/>
    <lineage>
        <taxon>Eukaryota</taxon>
        <taxon>Metazoa</taxon>
        <taxon>Ecdysozoa</taxon>
        <taxon>Arthropoda</taxon>
        <taxon>Crustacea</taxon>
        <taxon>Multicrustacea</taxon>
        <taxon>Malacostraca</taxon>
        <taxon>Eumalacostraca</taxon>
        <taxon>Eucarida</taxon>
        <taxon>Decapoda</taxon>
        <taxon>Pleocyemata</taxon>
        <taxon>Anomura</taxon>
        <taxon>Galatheoidea</taxon>
        <taxon>Porcellanidae</taxon>
        <taxon>Petrolisthes</taxon>
    </lineage>
</organism>
<dbReference type="EMBL" id="JAWZYT010002164">
    <property type="protein sequence ID" value="KAK4306182.1"/>
    <property type="molecule type" value="Genomic_DNA"/>
</dbReference>
<name>A0AAE1U1L9_9EUCA</name>
<feature type="compositionally biased region" description="Pro residues" evidence="1">
    <location>
        <begin position="1"/>
        <end position="10"/>
    </location>
</feature>
<comment type="caution">
    <text evidence="2">The sequence shown here is derived from an EMBL/GenBank/DDBJ whole genome shotgun (WGS) entry which is preliminary data.</text>
</comment>
<feature type="compositionally biased region" description="Pro residues" evidence="1">
    <location>
        <begin position="36"/>
        <end position="45"/>
    </location>
</feature>
<dbReference type="Proteomes" id="UP001292094">
    <property type="component" value="Unassembled WGS sequence"/>
</dbReference>
<evidence type="ECO:0000313" key="3">
    <source>
        <dbReference type="Proteomes" id="UP001292094"/>
    </source>
</evidence>
<feature type="compositionally biased region" description="Basic residues" evidence="1">
    <location>
        <begin position="23"/>
        <end position="33"/>
    </location>
</feature>
<accession>A0AAE1U1L9</accession>
<reference evidence="2" key="1">
    <citation type="submission" date="2023-11" db="EMBL/GenBank/DDBJ databases">
        <title>Genome assemblies of two species of porcelain crab, Petrolisthes cinctipes and Petrolisthes manimaculis (Anomura: Porcellanidae).</title>
        <authorList>
            <person name="Angst P."/>
        </authorList>
    </citation>
    <scope>NUCLEOTIDE SEQUENCE</scope>
    <source>
        <strain evidence="2">PB745_02</strain>
        <tissue evidence="2">Gill</tissue>
    </source>
</reference>
<evidence type="ECO:0000313" key="2">
    <source>
        <dbReference type="EMBL" id="KAK4306182.1"/>
    </source>
</evidence>
<gene>
    <name evidence="2" type="ORF">Pmani_021957</name>
</gene>
<protein>
    <submittedName>
        <fullName evidence="2">Uncharacterized protein</fullName>
    </submittedName>
</protein>
<sequence length="97" mass="11050">MLPPSPPPPTTQHSNILTPIRTPTHRYNTRPHPVRCFPPSPPPPTTQHSNILTPIRTPTHRYNTRPREMLPPLTTASHHPTLQHPHTDKDTNTPLQH</sequence>
<dbReference type="AlphaFoldDB" id="A0AAE1U1L9"/>